<reference evidence="1 2" key="1">
    <citation type="submission" date="2017-11" db="EMBL/GenBank/DDBJ databases">
        <title>Genomic Encyclopedia of Archaeal and Bacterial Type Strains, Phase II (KMG-II): From Individual Species to Whole Genera.</title>
        <authorList>
            <person name="Goeker M."/>
        </authorList>
    </citation>
    <scope>NUCLEOTIDE SEQUENCE [LARGE SCALE GENOMIC DNA]</scope>
    <source>
        <strain evidence="1 2">DSM 11115</strain>
    </source>
</reference>
<protein>
    <submittedName>
        <fullName evidence="1">Ferritin-like protein</fullName>
    </submittedName>
</protein>
<accession>A0A2M9BA36</accession>
<evidence type="ECO:0000313" key="2">
    <source>
        <dbReference type="Proteomes" id="UP000228535"/>
    </source>
</evidence>
<keyword evidence="2" id="KW-1185">Reference proteome</keyword>
<dbReference type="Pfam" id="PF13668">
    <property type="entry name" value="Ferritin_2"/>
    <property type="match status" value="1"/>
</dbReference>
<dbReference type="CDD" id="cd00657">
    <property type="entry name" value="Ferritin_like"/>
    <property type="match status" value="1"/>
</dbReference>
<dbReference type="RefSeq" id="WP_100337411.1">
    <property type="nucleotide sequence ID" value="NZ_PGFA01000002.1"/>
</dbReference>
<gene>
    <name evidence="1" type="ORF">CLV45_3154</name>
</gene>
<proteinExistence type="predicted"/>
<organism evidence="1 2">
    <name type="scientific">Hymenobacter chitinivorans DSM 11115</name>
    <dbReference type="NCBI Taxonomy" id="1121954"/>
    <lineage>
        <taxon>Bacteria</taxon>
        <taxon>Pseudomonadati</taxon>
        <taxon>Bacteroidota</taxon>
        <taxon>Cytophagia</taxon>
        <taxon>Cytophagales</taxon>
        <taxon>Hymenobacteraceae</taxon>
        <taxon>Hymenobacter</taxon>
    </lineage>
</organism>
<dbReference type="Proteomes" id="UP000228535">
    <property type="component" value="Unassembled WGS sequence"/>
</dbReference>
<dbReference type="SUPFAM" id="SSF47240">
    <property type="entry name" value="Ferritin-like"/>
    <property type="match status" value="1"/>
</dbReference>
<dbReference type="EMBL" id="PGFA01000002">
    <property type="protein sequence ID" value="PJJ54808.1"/>
    <property type="molecule type" value="Genomic_DNA"/>
</dbReference>
<sequence length="293" mass="31813">MNILQLLADLDAVDPEAYQRLSGRRGALTGLGQAGRRAVAAAVPLAFGTMLTKAYGRRPNTVLDVFTLALTLEYLESEFYKQALASTLAFPGNSKAVFQQIYKHEQDHVAFLEQTLRLSGAVLPDKPRFDFTGSKNGTQAALFPTVFQDFGTFLKVAQLLEDTGVRAYKGQVGTLITDNDLLEAAVRIHAVEARHAAHIRGLRRALGANVRDWVSPADEVITTKGVTDAVYAGEELTRQQLPVVDQKIPFFPTETTQIVTSTPAKAQISLGEAFDEPMSDVTASAIAALFIYG</sequence>
<comment type="caution">
    <text evidence="1">The sequence shown here is derived from an EMBL/GenBank/DDBJ whole genome shotgun (WGS) entry which is preliminary data.</text>
</comment>
<dbReference type="InterPro" id="IPR009078">
    <property type="entry name" value="Ferritin-like_SF"/>
</dbReference>
<evidence type="ECO:0000313" key="1">
    <source>
        <dbReference type="EMBL" id="PJJ54808.1"/>
    </source>
</evidence>
<dbReference type="OrthoDB" id="954262at2"/>
<name>A0A2M9BA36_9BACT</name>
<dbReference type="AlphaFoldDB" id="A0A2M9BA36"/>